<dbReference type="HOGENOM" id="CLU_1454547_0_0_1"/>
<evidence type="ECO:0000256" key="1">
    <source>
        <dbReference type="SAM" id="MobiDB-lite"/>
    </source>
</evidence>
<sequence length="186" mass="20641">MATNLAPTIRFDEAAIRRFSTSGISNRSRKSDQDAEDDSDEEHAQDWSKTTKDGESWADRERRRSSIWSKTDTNTPFANVDTSGRRGSVLSLWSAGKDKDGKHILKHDDVPAKDEDYNESAISEGLPSPNGSRQGSLSVPGSRRGTNDRSGSKGADRRPSILSMWSTGKDKDGNVVMLHDDEEWKE</sequence>
<evidence type="ECO:0000313" key="2">
    <source>
        <dbReference type="EMBL" id="EPE27389.1"/>
    </source>
</evidence>
<gene>
    <name evidence="2" type="ORF">GLAREA_03304</name>
</gene>
<feature type="compositionally biased region" description="Polar residues" evidence="1">
    <location>
        <begin position="66"/>
        <end position="82"/>
    </location>
</feature>
<reference evidence="2 3" key="1">
    <citation type="journal article" date="2013" name="BMC Genomics">
        <title>Genomics-driven discovery of the pneumocandin biosynthetic gene cluster in the fungus Glarea lozoyensis.</title>
        <authorList>
            <person name="Chen L."/>
            <person name="Yue Q."/>
            <person name="Zhang X."/>
            <person name="Xiang M."/>
            <person name="Wang C."/>
            <person name="Li S."/>
            <person name="Che Y."/>
            <person name="Ortiz-Lopez F.J."/>
            <person name="Bills G.F."/>
            <person name="Liu X."/>
            <person name="An Z."/>
        </authorList>
    </citation>
    <scope>NUCLEOTIDE SEQUENCE [LARGE SCALE GENOMIC DNA]</scope>
    <source>
        <strain evidence="3">ATCC 20868 / MF5171</strain>
    </source>
</reference>
<organism evidence="2 3">
    <name type="scientific">Glarea lozoyensis (strain ATCC 20868 / MF5171)</name>
    <dbReference type="NCBI Taxonomy" id="1116229"/>
    <lineage>
        <taxon>Eukaryota</taxon>
        <taxon>Fungi</taxon>
        <taxon>Dikarya</taxon>
        <taxon>Ascomycota</taxon>
        <taxon>Pezizomycotina</taxon>
        <taxon>Leotiomycetes</taxon>
        <taxon>Helotiales</taxon>
        <taxon>Helotiaceae</taxon>
        <taxon>Glarea</taxon>
    </lineage>
</organism>
<evidence type="ECO:0000313" key="3">
    <source>
        <dbReference type="Proteomes" id="UP000016922"/>
    </source>
</evidence>
<keyword evidence="3" id="KW-1185">Reference proteome</keyword>
<feature type="compositionally biased region" description="Basic and acidic residues" evidence="1">
    <location>
        <begin position="145"/>
        <end position="159"/>
    </location>
</feature>
<dbReference type="OrthoDB" id="3548605at2759"/>
<proteinExistence type="predicted"/>
<dbReference type="AlphaFoldDB" id="S3CQK2"/>
<dbReference type="RefSeq" id="XP_008086579.1">
    <property type="nucleotide sequence ID" value="XM_008088388.1"/>
</dbReference>
<protein>
    <submittedName>
        <fullName evidence="2">Uncharacterized protein</fullName>
    </submittedName>
</protein>
<dbReference type="KEGG" id="glz:GLAREA_03304"/>
<dbReference type="Proteomes" id="UP000016922">
    <property type="component" value="Unassembled WGS sequence"/>
</dbReference>
<feature type="compositionally biased region" description="Basic and acidic residues" evidence="1">
    <location>
        <begin position="42"/>
        <end position="64"/>
    </location>
</feature>
<feature type="compositionally biased region" description="Basic and acidic residues" evidence="1">
    <location>
        <begin position="168"/>
        <end position="186"/>
    </location>
</feature>
<dbReference type="EMBL" id="KE145370">
    <property type="protein sequence ID" value="EPE27389.1"/>
    <property type="molecule type" value="Genomic_DNA"/>
</dbReference>
<feature type="region of interest" description="Disordered" evidence="1">
    <location>
        <begin position="20"/>
        <end position="186"/>
    </location>
</feature>
<name>S3CQK2_GLAL2</name>
<dbReference type="GeneID" id="19462359"/>
<accession>S3CQK2</accession>
<feature type="compositionally biased region" description="Basic and acidic residues" evidence="1">
    <location>
        <begin position="96"/>
        <end position="115"/>
    </location>
</feature>
<feature type="compositionally biased region" description="Polar residues" evidence="1">
    <location>
        <begin position="129"/>
        <end position="139"/>
    </location>
</feature>